<accession>A0ABU2YW27</accession>
<gene>
    <name evidence="1" type="ORF">RM704_08080</name>
</gene>
<dbReference type="RefSeq" id="WP_033531627.1">
    <property type="nucleotide sequence ID" value="NZ_JAVRFJ010000005.1"/>
</dbReference>
<comment type="caution">
    <text evidence="1">The sequence shown here is derived from an EMBL/GenBank/DDBJ whole genome shotgun (WGS) entry which is preliminary data.</text>
</comment>
<evidence type="ECO:0000313" key="2">
    <source>
        <dbReference type="Proteomes" id="UP001180737"/>
    </source>
</evidence>
<evidence type="ECO:0000313" key="1">
    <source>
        <dbReference type="EMBL" id="MDT0567422.1"/>
    </source>
</evidence>
<reference evidence="1" key="1">
    <citation type="submission" date="2024-05" db="EMBL/GenBank/DDBJ databases">
        <title>30 novel species of actinomycetes from the DSMZ collection.</title>
        <authorList>
            <person name="Nouioui I."/>
        </authorList>
    </citation>
    <scope>NUCLEOTIDE SEQUENCE</scope>
    <source>
        <strain evidence="1">DSM 3412</strain>
    </source>
</reference>
<organism evidence="1 2">
    <name type="scientific">Streptomyces gottesmaniae</name>
    <dbReference type="NCBI Taxonomy" id="3075518"/>
    <lineage>
        <taxon>Bacteria</taxon>
        <taxon>Bacillati</taxon>
        <taxon>Actinomycetota</taxon>
        <taxon>Actinomycetes</taxon>
        <taxon>Kitasatosporales</taxon>
        <taxon>Streptomycetaceae</taxon>
        <taxon>Streptomyces</taxon>
    </lineage>
</organism>
<proteinExistence type="predicted"/>
<protein>
    <submittedName>
        <fullName evidence="1">Ferredoxin</fullName>
    </submittedName>
</protein>
<dbReference type="Proteomes" id="UP001180737">
    <property type="component" value="Unassembled WGS sequence"/>
</dbReference>
<keyword evidence="2" id="KW-1185">Reference proteome</keyword>
<name>A0ABU2YW27_9ACTN</name>
<sequence>MTRYFDPLPSVGDDREAFKGRWEDRLWLNVPGPLYGAYTDNCWTGRLHAPAHVLYGGEHASEYVYRQPRTPAETARLVEAARADPYACYACDGDAWWTSDLVREWWRGRARVTEYLAGRRDEWAEFDARSGQGIVAAVRDFEAYIADGLAADLRVYLYWLQERRSPGAEDRLPVL</sequence>
<dbReference type="EMBL" id="JAVRFJ010000005">
    <property type="protein sequence ID" value="MDT0567422.1"/>
    <property type="molecule type" value="Genomic_DNA"/>
</dbReference>